<comment type="subcellular location">
    <subcellularLocation>
        <location evidence="2">Membrane</location>
        <topology evidence="2">Multi-pass membrane protein</topology>
    </subcellularLocation>
</comment>
<dbReference type="Pfam" id="PF13188">
    <property type="entry name" value="PAS_8"/>
    <property type="match status" value="1"/>
</dbReference>
<dbReference type="Pfam" id="PF08447">
    <property type="entry name" value="PAS_3"/>
    <property type="match status" value="1"/>
</dbReference>
<dbReference type="RefSeq" id="WP_131655600.1">
    <property type="nucleotide sequence ID" value="NZ_LAJX01000188.1"/>
</dbReference>
<dbReference type="CDD" id="cd00082">
    <property type="entry name" value="HisKA"/>
    <property type="match status" value="1"/>
</dbReference>
<feature type="domain" description="PAC" evidence="15">
    <location>
        <begin position="227"/>
        <end position="279"/>
    </location>
</feature>
<evidence type="ECO:0000256" key="6">
    <source>
        <dbReference type="ARBA" id="ARBA00022692"/>
    </source>
</evidence>
<evidence type="ECO:0000256" key="3">
    <source>
        <dbReference type="ARBA" id="ARBA00012438"/>
    </source>
</evidence>
<dbReference type="CDD" id="cd00130">
    <property type="entry name" value="PAS"/>
    <property type="match status" value="3"/>
</dbReference>
<dbReference type="GO" id="GO:0005524">
    <property type="term" value="F:ATP binding"/>
    <property type="evidence" value="ECO:0007669"/>
    <property type="project" value="UniProtKB-KW"/>
</dbReference>
<reference evidence="16 17" key="2">
    <citation type="journal article" date="2016" name="Microb. Ecol.">
        <title>Genome Characteristics of a Novel Type I Methanotroph (Sn10-6) Isolated from a Flooded Indian Rice Field.</title>
        <authorList>
            <person name="Rahalkar M.C."/>
            <person name="Pandit P.S."/>
            <person name="Dhakephalkar P.K."/>
            <person name="Pore S."/>
            <person name="Arora P."/>
            <person name="Kapse N."/>
        </authorList>
    </citation>
    <scope>NUCLEOTIDE SEQUENCE [LARGE SCALE GENOMIC DNA]</scope>
    <source>
        <strain evidence="16 17">Sn10-6</strain>
    </source>
</reference>
<dbReference type="PANTHER" id="PTHR42878">
    <property type="entry name" value="TWO-COMPONENT HISTIDINE KINASE"/>
    <property type="match status" value="1"/>
</dbReference>
<feature type="domain" description="PAS" evidence="14">
    <location>
        <begin position="151"/>
        <end position="223"/>
    </location>
</feature>
<evidence type="ECO:0000256" key="9">
    <source>
        <dbReference type="ARBA" id="ARBA00022840"/>
    </source>
</evidence>
<dbReference type="EMBL" id="LAJX01000188">
    <property type="protein sequence ID" value="KJV05682.1"/>
    <property type="molecule type" value="Genomic_DNA"/>
</dbReference>
<dbReference type="GO" id="GO:0030295">
    <property type="term" value="F:protein kinase activator activity"/>
    <property type="evidence" value="ECO:0007669"/>
    <property type="project" value="TreeGrafter"/>
</dbReference>
<proteinExistence type="predicted"/>
<evidence type="ECO:0000259" key="13">
    <source>
        <dbReference type="PROSITE" id="PS50109"/>
    </source>
</evidence>
<dbReference type="Proteomes" id="UP000033684">
    <property type="component" value="Unassembled WGS sequence"/>
</dbReference>
<evidence type="ECO:0000256" key="8">
    <source>
        <dbReference type="ARBA" id="ARBA00022777"/>
    </source>
</evidence>
<dbReference type="InterPro" id="IPR013655">
    <property type="entry name" value="PAS_fold_3"/>
</dbReference>
<dbReference type="Gene3D" id="3.30.450.20">
    <property type="entry name" value="PAS domain"/>
    <property type="match status" value="3"/>
</dbReference>
<dbReference type="SMART" id="SM00091">
    <property type="entry name" value="PAS"/>
    <property type="match status" value="3"/>
</dbReference>
<dbReference type="CDD" id="cd00075">
    <property type="entry name" value="HATPase"/>
    <property type="match status" value="1"/>
</dbReference>
<dbReference type="Pfam" id="PF00512">
    <property type="entry name" value="HisKA"/>
    <property type="match status" value="1"/>
</dbReference>
<dbReference type="InterPro" id="IPR035965">
    <property type="entry name" value="PAS-like_dom_sf"/>
</dbReference>
<keyword evidence="5" id="KW-0808">Transferase</keyword>
<keyword evidence="10" id="KW-1133">Transmembrane helix</keyword>
<dbReference type="PRINTS" id="PR00344">
    <property type="entry name" value="BCTRLSENSOR"/>
</dbReference>
<protein>
    <recommendedName>
        <fullName evidence="3">histidine kinase</fullName>
        <ecNumber evidence="3">2.7.13.3</ecNumber>
    </recommendedName>
</protein>
<dbReference type="Pfam" id="PF00989">
    <property type="entry name" value="PAS"/>
    <property type="match status" value="1"/>
</dbReference>
<dbReference type="PROSITE" id="PS50109">
    <property type="entry name" value="HIS_KIN"/>
    <property type="match status" value="1"/>
</dbReference>
<dbReference type="PROSITE" id="PS50113">
    <property type="entry name" value="PAC"/>
    <property type="match status" value="2"/>
</dbReference>
<dbReference type="NCBIfam" id="TIGR00229">
    <property type="entry name" value="sensory_box"/>
    <property type="match status" value="3"/>
</dbReference>
<dbReference type="OrthoDB" id="9810730at2"/>
<accession>A0A0F3IG72</accession>
<name>A0A0F3IG72_9GAMM</name>
<dbReference type="InterPro" id="IPR050351">
    <property type="entry name" value="BphY/WalK/GraS-like"/>
</dbReference>
<dbReference type="InterPro" id="IPR000700">
    <property type="entry name" value="PAS-assoc_C"/>
</dbReference>
<dbReference type="Gene3D" id="3.30.565.10">
    <property type="entry name" value="Histidine kinase-like ATPase, C-terminal domain"/>
    <property type="match status" value="1"/>
</dbReference>
<comment type="catalytic activity">
    <reaction evidence="1">
        <text>ATP + protein L-histidine = ADP + protein N-phospho-L-histidine.</text>
        <dbReference type="EC" id="2.7.13.3"/>
    </reaction>
</comment>
<dbReference type="SMART" id="SM00388">
    <property type="entry name" value="HisKA"/>
    <property type="match status" value="1"/>
</dbReference>
<comment type="caution">
    <text evidence="16">The sequence shown here is derived from an EMBL/GenBank/DDBJ whole genome shotgun (WGS) entry which is preliminary data.</text>
</comment>
<keyword evidence="12" id="KW-0472">Membrane</keyword>
<dbReference type="SUPFAM" id="SSF47384">
    <property type="entry name" value="Homodimeric domain of signal transducing histidine kinase"/>
    <property type="match status" value="1"/>
</dbReference>
<dbReference type="Pfam" id="PF02518">
    <property type="entry name" value="HATPase_c"/>
    <property type="match status" value="1"/>
</dbReference>
<evidence type="ECO:0000256" key="1">
    <source>
        <dbReference type="ARBA" id="ARBA00000085"/>
    </source>
</evidence>
<dbReference type="InterPro" id="IPR004358">
    <property type="entry name" value="Sig_transdc_His_kin-like_C"/>
</dbReference>
<feature type="domain" description="PAS" evidence="14">
    <location>
        <begin position="280"/>
        <end position="324"/>
    </location>
</feature>
<dbReference type="SMART" id="SM00387">
    <property type="entry name" value="HATPase_c"/>
    <property type="match status" value="1"/>
</dbReference>
<dbReference type="GO" id="GO:0006355">
    <property type="term" value="P:regulation of DNA-templated transcription"/>
    <property type="evidence" value="ECO:0007669"/>
    <property type="project" value="InterPro"/>
</dbReference>
<keyword evidence="9" id="KW-0067">ATP-binding</keyword>
<evidence type="ECO:0000256" key="5">
    <source>
        <dbReference type="ARBA" id="ARBA00022679"/>
    </source>
</evidence>
<keyword evidence="4" id="KW-0597">Phosphoprotein</keyword>
<dbReference type="InterPro" id="IPR036097">
    <property type="entry name" value="HisK_dim/P_sf"/>
</dbReference>
<keyword evidence="7" id="KW-0547">Nucleotide-binding</keyword>
<evidence type="ECO:0000256" key="4">
    <source>
        <dbReference type="ARBA" id="ARBA00022553"/>
    </source>
</evidence>
<evidence type="ECO:0000256" key="11">
    <source>
        <dbReference type="ARBA" id="ARBA00023012"/>
    </source>
</evidence>
<evidence type="ECO:0000256" key="12">
    <source>
        <dbReference type="ARBA" id="ARBA00023136"/>
    </source>
</evidence>
<evidence type="ECO:0000256" key="7">
    <source>
        <dbReference type="ARBA" id="ARBA00022741"/>
    </source>
</evidence>
<feature type="domain" description="PAS" evidence="14">
    <location>
        <begin position="28"/>
        <end position="98"/>
    </location>
</feature>
<dbReference type="GO" id="GO:0000155">
    <property type="term" value="F:phosphorelay sensor kinase activity"/>
    <property type="evidence" value="ECO:0007669"/>
    <property type="project" value="InterPro"/>
</dbReference>
<keyword evidence="17" id="KW-1185">Reference proteome</keyword>
<dbReference type="GO" id="GO:0007234">
    <property type="term" value="P:osmosensory signaling via phosphorelay pathway"/>
    <property type="evidence" value="ECO:0007669"/>
    <property type="project" value="TreeGrafter"/>
</dbReference>
<feature type="domain" description="Histidine kinase" evidence="13">
    <location>
        <begin position="414"/>
        <end position="633"/>
    </location>
</feature>
<evidence type="ECO:0000256" key="10">
    <source>
        <dbReference type="ARBA" id="ARBA00022989"/>
    </source>
</evidence>
<evidence type="ECO:0000256" key="2">
    <source>
        <dbReference type="ARBA" id="ARBA00004141"/>
    </source>
</evidence>
<dbReference type="PANTHER" id="PTHR42878:SF7">
    <property type="entry name" value="SENSOR HISTIDINE KINASE GLRK"/>
    <property type="match status" value="1"/>
</dbReference>
<dbReference type="GO" id="GO:0016020">
    <property type="term" value="C:membrane"/>
    <property type="evidence" value="ECO:0007669"/>
    <property type="project" value="UniProtKB-SubCell"/>
</dbReference>
<reference evidence="17" key="1">
    <citation type="submission" date="2015-03" db="EMBL/GenBank/DDBJ databases">
        <title>Draft genome sequence of a novel methanotroph (Sn10-6) isolated from flooded ricefield rhizosphere in India.</title>
        <authorList>
            <person name="Pandit P.S."/>
            <person name="Pore S.D."/>
            <person name="Arora P."/>
            <person name="Kapse N.G."/>
            <person name="Dhakephalkar P.K."/>
            <person name="Rahalkar M.C."/>
        </authorList>
    </citation>
    <scope>NUCLEOTIDE SEQUENCE [LARGE SCALE GENOMIC DNA]</scope>
    <source>
        <strain evidence="17">Sn10-6</strain>
    </source>
</reference>
<dbReference type="EC" id="2.7.13.3" evidence="3"/>
<feature type="domain" description="PAC" evidence="15">
    <location>
        <begin position="97"/>
        <end position="150"/>
    </location>
</feature>
<dbReference type="PROSITE" id="PS50112">
    <property type="entry name" value="PAS"/>
    <property type="match status" value="3"/>
</dbReference>
<dbReference type="GO" id="GO:0000156">
    <property type="term" value="F:phosphorelay response regulator activity"/>
    <property type="evidence" value="ECO:0007669"/>
    <property type="project" value="TreeGrafter"/>
</dbReference>
<dbReference type="InterPro" id="IPR013767">
    <property type="entry name" value="PAS_fold"/>
</dbReference>
<dbReference type="AlphaFoldDB" id="A0A0F3IG72"/>
<evidence type="ECO:0000313" key="17">
    <source>
        <dbReference type="Proteomes" id="UP000033684"/>
    </source>
</evidence>
<sequence>MTNEEIETAKDRLYTQANYRLVNALSEYEARFKDIIEQLDEIVFTTDKSGTLTFLNSAWETHTGFTIQESLGQPIFNYIFSEDLEYFVDSFNKKSSNTIEIRFIHQQGELLWFDTSIKQHITSTPEDFQYIVGRFVNINKRVKTANELKENKERFELAATACNDGIWDMNIETNEVYLSPRWKEMLGYKDYELNNVFSTWQDHLHPEDADKSIDIFNQAIQGNNQFYESVHRLKNKSNNWLWILSRGIITRNEQGKPLRIAGSHTDITRLKQIEEQLVEREHQLNTIFNISPDGIVTISDTGRVSACNQKFLEITGFSFQELLSIPEIAFNKKLDALSCPEFSTISLNEQDNFSTTIKIQAQNNSLNNPSSSKFKIFKLTICKLRNDLLSKVIYFQDITIEHEINRMKSDFLSTAAHEFRSPMSSVYGFTELLLTRDFDKTTSRQILQNIYQQSASLIKMLNDLLDLAKIEALKEKQLEFKKHSLKTVIKQVLTEFMVRDNEHQISTYFIDGDDFIYLDINYAKRALNNILSNAVKYSPKGSKIIISTTLRKNLNEPTEIGICVKDNGVGMTNEQLTKIFDRFWRGENAYNVIGTGLGMSLVKEIMEYLNGTIEIESQVEIGTQISLWFKKNSAYEN</sequence>
<evidence type="ECO:0000259" key="15">
    <source>
        <dbReference type="PROSITE" id="PS50113"/>
    </source>
</evidence>
<keyword evidence="11" id="KW-0902">Two-component regulatory system</keyword>
<organism evidence="16 17">
    <name type="scientific">Methylocucumis oryzae</name>
    <dbReference type="NCBI Taxonomy" id="1632867"/>
    <lineage>
        <taxon>Bacteria</taxon>
        <taxon>Pseudomonadati</taxon>
        <taxon>Pseudomonadota</taxon>
        <taxon>Gammaproteobacteria</taxon>
        <taxon>Methylococcales</taxon>
        <taxon>Methylococcaceae</taxon>
        <taxon>Methylocucumis</taxon>
    </lineage>
</organism>
<dbReference type="InterPro" id="IPR001610">
    <property type="entry name" value="PAC"/>
</dbReference>
<keyword evidence="6" id="KW-0812">Transmembrane</keyword>
<evidence type="ECO:0000313" key="16">
    <source>
        <dbReference type="EMBL" id="KJV05682.1"/>
    </source>
</evidence>
<dbReference type="SUPFAM" id="SSF55785">
    <property type="entry name" value="PYP-like sensor domain (PAS domain)"/>
    <property type="match status" value="3"/>
</dbReference>
<dbReference type="InterPro" id="IPR036890">
    <property type="entry name" value="HATPase_C_sf"/>
</dbReference>
<dbReference type="InterPro" id="IPR003594">
    <property type="entry name" value="HATPase_dom"/>
</dbReference>
<evidence type="ECO:0000259" key="14">
    <source>
        <dbReference type="PROSITE" id="PS50112"/>
    </source>
</evidence>
<dbReference type="InterPro" id="IPR003661">
    <property type="entry name" value="HisK_dim/P_dom"/>
</dbReference>
<dbReference type="InterPro" id="IPR000014">
    <property type="entry name" value="PAS"/>
</dbReference>
<keyword evidence="8" id="KW-0418">Kinase</keyword>
<gene>
    <name evidence="16" type="ORF">VZ94_16360</name>
</gene>
<dbReference type="SMART" id="SM00086">
    <property type="entry name" value="PAC"/>
    <property type="match status" value="2"/>
</dbReference>
<dbReference type="Gene3D" id="1.10.287.130">
    <property type="match status" value="1"/>
</dbReference>
<dbReference type="SUPFAM" id="SSF55874">
    <property type="entry name" value="ATPase domain of HSP90 chaperone/DNA topoisomerase II/histidine kinase"/>
    <property type="match status" value="1"/>
</dbReference>
<dbReference type="InterPro" id="IPR005467">
    <property type="entry name" value="His_kinase_dom"/>
</dbReference>